<dbReference type="AlphaFoldDB" id="A0A4Q1BII4"/>
<comment type="similarity">
    <text evidence="1">Belongs to the cyclin family.</text>
</comment>
<evidence type="ECO:0000256" key="1">
    <source>
        <dbReference type="RuleBase" id="RU000383"/>
    </source>
</evidence>
<dbReference type="SUPFAM" id="SSF47954">
    <property type="entry name" value="Cyclin-like"/>
    <property type="match status" value="1"/>
</dbReference>
<keyword evidence="5" id="KW-1185">Reference proteome</keyword>
<dbReference type="Proteomes" id="UP000289152">
    <property type="component" value="Unassembled WGS sequence"/>
</dbReference>
<name>A0A4Q1BII4_TREME</name>
<accession>A0A4Q1BII4</accession>
<feature type="domain" description="Cyclin-like" evidence="3">
    <location>
        <begin position="42"/>
        <end position="153"/>
    </location>
</feature>
<protein>
    <recommendedName>
        <fullName evidence="3">Cyclin-like domain-containing protein</fullName>
    </recommendedName>
</protein>
<sequence length="574" mass="65346">MRTLSGADQQWLFSPRALHQTPSQDEGMTYEQELKRRKTTVEYVRSLAARAQMEWPQGRGVVSVASTLVHRFYMRRSLQDFPEQVIAPTLLFLASKIEEEPCKLRYICNACLAKFDGDEHGSWHPNEENDIPPSREYRRWEKDILSCEEIVLETLCFDMDIEQPWVVLWYATRGLDNLRLPRTSSSFLDNHPTEIPVVKETMEIMIQVPENQQDDIPMVLDPLSAGTTTRPDVSQNTDSIFETLPKSEEDINHTLMEPINNSVKDESGNMKELKREHNDGHEESNGHVQKEKLRATEEIVPEVSWPILNQTSLTPLSVLFPASVIAFAALILVVSIVEEIPLSRAYSWGGEVGWKFHLEVEFDEEVGVKGEDLEIVKQCVESILEYSKQGLLDQNLISFIPPETHSTQKYERNFRSPLKPSISQPRTPYHPTTLKSSPMKEGRETPLVHPSVPDTLMEGIDGTPFISTPLEDQRMERNTFSQVTPIIHNGMENEPDERNYLSVQTPIFSPALPPSSPSLFPSSSHPSRGEPLNEKNEHEEGHSNLLSQQVGERNGQEIEQREESNDGDLFGDDE</sequence>
<dbReference type="SMART" id="SM00385">
    <property type="entry name" value="CYCLIN"/>
    <property type="match status" value="1"/>
</dbReference>
<feature type="region of interest" description="Disordered" evidence="2">
    <location>
        <begin position="414"/>
        <end position="459"/>
    </location>
</feature>
<dbReference type="PANTHER" id="PTHR10026">
    <property type="entry name" value="CYCLIN"/>
    <property type="match status" value="1"/>
</dbReference>
<dbReference type="GO" id="GO:0016538">
    <property type="term" value="F:cyclin-dependent protein serine/threonine kinase regulator activity"/>
    <property type="evidence" value="ECO:0007669"/>
    <property type="project" value="InterPro"/>
</dbReference>
<dbReference type="GO" id="GO:0006357">
    <property type="term" value="P:regulation of transcription by RNA polymerase II"/>
    <property type="evidence" value="ECO:0007669"/>
    <property type="project" value="InterPro"/>
</dbReference>
<evidence type="ECO:0000259" key="3">
    <source>
        <dbReference type="SMART" id="SM00385"/>
    </source>
</evidence>
<dbReference type="OrthoDB" id="25002at2759"/>
<dbReference type="InterPro" id="IPR036915">
    <property type="entry name" value="Cyclin-like_sf"/>
</dbReference>
<gene>
    <name evidence="4" type="ORF">M231_05267</name>
</gene>
<feature type="compositionally biased region" description="Basic and acidic residues" evidence="2">
    <location>
        <begin position="527"/>
        <end position="542"/>
    </location>
</feature>
<dbReference type="Pfam" id="PF00134">
    <property type="entry name" value="Cyclin_N"/>
    <property type="match status" value="1"/>
</dbReference>
<dbReference type="STRING" id="5217.A0A4Q1BII4"/>
<evidence type="ECO:0000256" key="2">
    <source>
        <dbReference type="SAM" id="MobiDB-lite"/>
    </source>
</evidence>
<dbReference type="EMBL" id="SDIL01000068">
    <property type="protein sequence ID" value="RXK37444.1"/>
    <property type="molecule type" value="Genomic_DNA"/>
</dbReference>
<feature type="region of interest" description="Disordered" evidence="2">
    <location>
        <begin position="506"/>
        <end position="574"/>
    </location>
</feature>
<dbReference type="InterPro" id="IPR013763">
    <property type="entry name" value="Cyclin-like_dom"/>
</dbReference>
<dbReference type="Gene3D" id="1.10.472.10">
    <property type="entry name" value="Cyclin-like"/>
    <property type="match status" value="1"/>
</dbReference>
<feature type="compositionally biased region" description="Basic and acidic residues" evidence="2">
    <location>
        <begin position="263"/>
        <end position="292"/>
    </location>
</feature>
<organism evidence="4 5">
    <name type="scientific">Tremella mesenterica</name>
    <name type="common">Jelly fungus</name>
    <dbReference type="NCBI Taxonomy" id="5217"/>
    <lineage>
        <taxon>Eukaryota</taxon>
        <taxon>Fungi</taxon>
        <taxon>Dikarya</taxon>
        <taxon>Basidiomycota</taxon>
        <taxon>Agaricomycotina</taxon>
        <taxon>Tremellomycetes</taxon>
        <taxon>Tremellales</taxon>
        <taxon>Tremellaceae</taxon>
        <taxon>Tremella</taxon>
    </lineage>
</organism>
<proteinExistence type="inferred from homology"/>
<dbReference type="InterPro" id="IPR043198">
    <property type="entry name" value="Cyclin/Ssn8"/>
</dbReference>
<dbReference type="InterPro" id="IPR006671">
    <property type="entry name" value="Cyclin_N"/>
</dbReference>
<feature type="region of interest" description="Disordered" evidence="2">
    <location>
        <begin position="260"/>
        <end position="292"/>
    </location>
</feature>
<evidence type="ECO:0000313" key="5">
    <source>
        <dbReference type="Proteomes" id="UP000289152"/>
    </source>
</evidence>
<feature type="compositionally biased region" description="Acidic residues" evidence="2">
    <location>
        <begin position="565"/>
        <end position="574"/>
    </location>
</feature>
<keyword evidence="1" id="KW-0195">Cyclin</keyword>
<reference evidence="4 5" key="1">
    <citation type="submission" date="2016-06" db="EMBL/GenBank/DDBJ databases">
        <title>Evolution of pathogenesis and genome organization in the Tremellales.</title>
        <authorList>
            <person name="Cuomo C."/>
            <person name="Litvintseva A."/>
            <person name="Heitman J."/>
            <person name="Chen Y."/>
            <person name="Sun S."/>
            <person name="Springer D."/>
            <person name="Dromer F."/>
            <person name="Young S."/>
            <person name="Zeng Q."/>
            <person name="Chapman S."/>
            <person name="Gujja S."/>
            <person name="Saif S."/>
            <person name="Birren B."/>
        </authorList>
    </citation>
    <scope>NUCLEOTIDE SEQUENCE [LARGE SCALE GENOMIC DNA]</scope>
    <source>
        <strain evidence="4 5">ATCC 28783</strain>
    </source>
</reference>
<dbReference type="InParanoid" id="A0A4Q1BII4"/>
<comment type="caution">
    <text evidence="4">The sequence shown here is derived from an EMBL/GenBank/DDBJ whole genome shotgun (WGS) entry which is preliminary data.</text>
</comment>
<dbReference type="VEuPathDB" id="FungiDB:TREMEDRAFT_35438"/>
<evidence type="ECO:0000313" key="4">
    <source>
        <dbReference type="EMBL" id="RXK37444.1"/>
    </source>
</evidence>
<feature type="compositionally biased region" description="Basic and acidic residues" evidence="2">
    <location>
        <begin position="554"/>
        <end position="564"/>
    </location>
</feature>
<feature type="compositionally biased region" description="Low complexity" evidence="2">
    <location>
        <begin position="517"/>
        <end position="526"/>
    </location>
</feature>